<dbReference type="SUPFAM" id="SSF57783">
    <property type="entry name" value="Zinc beta-ribbon"/>
    <property type="match status" value="1"/>
</dbReference>
<dbReference type="GO" id="GO:0003899">
    <property type="term" value="F:DNA-directed RNA polymerase activity"/>
    <property type="evidence" value="ECO:0007669"/>
    <property type="project" value="InterPro"/>
</dbReference>
<reference evidence="2" key="1">
    <citation type="journal article" date="2014" name="Int. J. Syst. Evol. Microbiol.">
        <title>Complete genome sequence of Corynebacterium casei LMG S-19264T (=DSM 44701T), isolated from a smear-ripened cheese.</title>
        <authorList>
            <consortium name="US DOE Joint Genome Institute (JGI-PGF)"/>
            <person name="Walter F."/>
            <person name="Albersmeier A."/>
            <person name="Kalinowski J."/>
            <person name="Ruckert C."/>
        </authorList>
    </citation>
    <scope>NUCLEOTIDE SEQUENCE</scope>
    <source>
        <strain evidence="2">CGMCC 1.15958</strain>
    </source>
</reference>
<dbReference type="Gene3D" id="3.90.580.10">
    <property type="entry name" value="Zinc finger, CHC2-type domain"/>
    <property type="match status" value="1"/>
</dbReference>
<dbReference type="RefSeq" id="WP_188766963.1">
    <property type="nucleotide sequence ID" value="NZ_BMKK01000006.1"/>
</dbReference>
<reference evidence="2" key="2">
    <citation type="submission" date="2020-09" db="EMBL/GenBank/DDBJ databases">
        <authorList>
            <person name="Sun Q."/>
            <person name="Zhou Y."/>
        </authorList>
    </citation>
    <scope>NUCLEOTIDE SEQUENCE</scope>
    <source>
        <strain evidence="2">CGMCC 1.15958</strain>
    </source>
</reference>
<dbReference type="GO" id="GO:0008270">
    <property type="term" value="F:zinc ion binding"/>
    <property type="evidence" value="ECO:0007669"/>
    <property type="project" value="InterPro"/>
</dbReference>
<protein>
    <submittedName>
        <fullName evidence="2">Transposase</fullName>
    </submittedName>
</protein>
<name>A0A916YW89_9BACT</name>
<keyword evidence="3" id="KW-1185">Reference proteome</keyword>
<feature type="domain" description="Zinc finger CHC2-type" evidence="1">
    <location>
        <begin position="21"/>
        <end position="76"/>
    </location>
</feature>
<comment type="caution">
    <text evidence="2">The sequence shown here is derived from an EMBL/GenBank/DDBJ whole genome shotgun (WGS) entry which is preliminary data.</text>
</comment>
<proteinExistence type="predicted"/>
<evidence type="ECO:0000313" key="2">
    <source>
        <dbReference type="EMBL" id="GGD64264.1"/>
    </source>
</evidence>
<dbReference type="Gene3D" id="3.40.1360.10">
    <property type="match status" value="1"/>
</dbReference>
<dbReference type="GO" id="GO:0006260">
    <property type="term" value="P:DNA replication"/>
    <property type="evidence" value="ECO:0007669"/>
    <property type="project" value="InterPro"/>
</dbReference>
<organism evidence="2 3">
    <name type="scientific">Emticicia aquatilis</name>
    <dbReference type="NCBI Taxonomy" id="1537369"/>
    <lineage>
        <taxon>Bacteria</taxon>
        <taxon>Pseudomonadati</taxon>
        <taxon>Bacteroidota</taxon>
        <taxon>Cytophagia</taxon>
        <taxon>Cytophagales</taxon>
        <taxon>Leadbetterellaceae</taxon>
        <taxon>Emticicia</taxon>
    </lineage>
</organism>
<dbReference type="InterPro" id="IPR036977">
    <property type="entry name" value="DNA_primase_Znf_CHC2"/>
</dbReference>
<dbReference type="GO" id="GO:0003677">
    <property type="term" value="F:DNA binding"/>
    <property type="evidence" value="ECO:0007669"/>
    <property type="project" value="InterPro"/>
</dbReference>
<dbReference type="Pfam" id="PF13155">
    <property type="entry name" value="Toprim_2"/>
    <property type="match status" value="1"/>
</dbReference>
<dbReference type="AlphaFoldDB" id="A0A916YW89"/>
<dbReference type="Proteomes" id="UP000609064">
    <property type="component" value="Unassembled WGS sequence"/>
</dbReference>
<gene>
    <name evidence="2" type="primary">traP</name>
    <name evidence="2" type="ORF">GCM10011514_30290</name>
</gene>
<dbReference type="Pfam" id="PF01807">
    <property type="entry name" value="Zn_ribbon_DnaG"/>
    <property type="match status" value="1"/>
</dbReference>
<dbReference type="InterPro" id="IPR002694">
    <property type="entry name" value="Znf_CHC2"/>
</dbReference>
<sequence length="304" mass="35410">MNIHEANKISMCEILTKLSIHPHKINKNNAWYFSPFRQERTPSFQVDLYKNRWYDFGEAMGGDLVDFICAYLKHHKEENTKSDALRWIRNMCDNSVELLNFHPKIPQAVEKDFALILKNSRSIQHLGLINYLEKRGIPLFIAQKYLKELHVYNKDTGKKFFTLGLPNEEGGFELRNPFFKGCLRTKAISFIRGKISKPQGIHIFEGLFDYLSVACDLKGQFFQDDAIILNSLSCLRQINPYIRNYGYETAYTWMDNDHAGENATVMLAEFFKTQEGITHKIMNNVYAPHKDVNAWHMSQLNLSL</sequence>
<evidence type="ECO:0000313" key="3">
    <source>
        <dbReference type="Proteomes" id="UP000609064"/>
    </source>
</evidence>
<accession>A0A916YW89</accession>
<evidence type="ECO:0000259" key="1">
    <source>
        <dbReference type="Pfam" id="PF01807"/>
    </source>
</evidence>
<dbReference type="EMBL" id="BMKK01000006">
    <property type="protein sequence ID" value="GGD64264.1"/>
    <property type="molecule type" value="Genomic_DNA"/>
</dbReference>